<evidence type="ECO:0000313" key="3">
    <source>
        <dbReference type="Proteomes" id="UP001054945"/>
    </source>
</evidence>
<comment type="caution">
    <text evidence="2">The sequence shown here is derived from an EMBL/GenBank/DDBJ whole genome shotgun (WGS) entry which is preliminary data.</text>
</comment>
<feature type="region of interest" description="Disordered" evidence="1">
    <location>
        <begin position="119"/>
        <end position="139"/>
    </location>
</feature>
<feature type="region of interest" description="Disordered" evidence="1">
    <location>
        <begin position="20"/>
        <end position="59"/>
    </location>
</feature>
<dbReference type="AlphaFoldDB" id="A0AAV4W4C9"/>
<evidence type="ECO:0000256" key="1">
    <source>
        <dbReference type="SAM" id="MobiDB-lite"/>
    </source>
</evidence>
<protein>
    <recommendedName>
        <fullName evidence="4">Ycf15</fullName>
    </recommendedName>
</protein>
<feature type="compositionally biased region" description="Basic and acidic residues" evidence="1">
    <location>
        <begin position="43"/>
        <end position="59"/>
    </location>
</feature>
<sequence>MKFHLTHTYVYILRKCSDYEVPDDKHSSDNDKGPSSDTSSESVHPKERRAFNQHPKLDSDRKIVKKNEDHFFFTSAIILKAGSPFPSINHRQRRCRSGRFSVLFEWVEEDLSIFARRQQTPSNSNRTFERGWRLSSKAN</sequence>
<organism evidence="2 3">
    <name type="scientific">Caerostris extrusa</name>
    <name type="common">Bark spider</name>
    <name type="synonym">Caerostris bankana</name>
    <dbReference type="NCBI Taxonomy" id="172846"/>
    <lineage>
        <taxon>Eukaryota</taxon>
        <taxon>Metazoa</taxon>
        <taxon>Ecdysozoa</taxon>
        <taxon>Arthropoda</taxon>
        <taxon>Chelicerata</taxon>
        <taxon>Arachnida</taxon>
        <taxon>Araneae</taxon>
        <taxon>Araneomorphae</taxon>
        <taxon>Entelegynae</taxon>
        <taxon>Araneoidea</taxon>
        <taxon>Araneidae</taxon>
        <taxon>Caerostris</taxon>
    </lineage>
</organism>
<keyword evidence="3" id="KW-1185">Reference proteome</keyword>
<gene>
    <name evidence="2" type="ORF">CEXT_561811</name>
</gene>
<dbReference type="Proteomes" id="UP001054945">
    <property type="component" value="Unassembled WGS sequence"/>
</dbReference>
<dbReference type="EMBL" id="BPLR01015489">
    <property type="protein sequence ID" value="GIY76473.1"/>
    <property type="molecule type" value="Genomic_DNA"/>
</dbReference>
<evidence type="ECO:0000313" key="2">
    <source>
        <dbReference type="EMBL" id="GIY76473.1"/>
    </source>
</evidence>
<name>A0AAV4W4C9_CAEEX</name>
<evidence type="ECO:0008006" key="4">
    <source>
        <dbReference type="Google" id="ProtNLM"/>
    </source>
</evidence>
<proteinExistence type="predicted"/>
<accession>A0AAV4W4C9</accession>
<reference evidence="2 3" key="1">
    <citation type="submission" date="2021-06" db="EMBL/GenBank/DDBJ databases">
        <title>Caerostris extrusa draft genome.</title>
        <authorList>
            <person name="Kono N."/>
            <person name="Arakawa K."/>
        </authorList>
    </citation>
    <scope>NUCLEOTIDE SEQUENCE [LARGE SCALE GENOMIC DNA]</scope>
</reference>
<feature type="compositionally biased region" description="Basic and acidic residues" evidence="1">
    <location>
        <begin position="20"/>
        <end position="34"/>
    </location>
</feature>